<feature type="binding site" evidence="3">
    <location>
        <position position="6"/>
    </location>
    <ligand>
        <name>a divalent metal cation</name>
        <dbReference type="ChEBI" id="CHEBI:60240"/>
        <label>1</label>
    </ligand>
</feature>
<dbReference type="PROSITE" id="PS01137">
    <property type="entry name" value="TATD_1"/>
    <property type="match status" value="1"/>
</dbReference>
<reference evidence="4" key="1">
    <citation type="submission" date="2020-07" db="EMBL/GenBank/DDBJ databases">
        <title>Huge and variable diversity of episymbiotic CPR bacteria and DPANN archaea in groundwater ecosystems.</title>
        <authorList>
            <person name="He C.Y."/>
            <person name="Keren R."/>
            <person name="Whittaker M."/>
            <person name="Farag I.F."/>
            <person name="Doudna J."/>
            <person name="Cate J.H.D."/>
            <person name="Banfield J.F."/>
        </authorList>
    </citation>
    <scope>NUCLEOTIDE SEQUENCE</scope>
    <source>
        <strain evidence="4">NC_groundwater_17_Pr7_B-0.1um_64_12</strain>
    </source>
</reference>
<dbReference type="SUPFAM" id="SSF51556">
    <property type="entry name" value="Metallo-dependent hydrolases"/>
    <property type="match status" value="1"/>
</dbReference>
<accession>A0A931PT81</accession>
<evidence type="ECO:0000256" key="1">
    <source>
        <dbReference type="ARBA" id="ARBA00022723"/>
    </source>
</evidence>
<dbReference type="InterPro" id="IPR015991">
    <property type="entry name" value="TatD/YcfH-like"/>
</dbReference>
<dbReference type="GO" id="GO:0004536">
    <property type="term" value="F:DNA nuclease activity"/>
    <property type="evidence" value="ECO:0007669"/>
    <property type="project" value="InterPro"/>
</dbReference>
<feature type="binding site" evidence="3">
    <location>
        <position position="128"/>
    </location>
    <ligand>
        <name>a divalent metal cation</name>
        <dbReference type="ChEBI" id="CHEBI:60240"/>
        <label>2</label>
    </ligand>
</feature>
<keyword evidence="1 3" id="KW-0479">Metal-binding</keyword>
<feature type="binding site" evidence="3">
    <location>
        <position position="92"/>
    </location>
    <ligand>
        <name>a divalent metal cation</name>
        <dbReference type="ChEBI" id="CHEBI:60240"/>
        <label>1</label>
    </ligand>
</feature>
<protein>
    <submittedName>
        <fullName evidence="4">TatD family hydrolase</fullName>
    </submittedName>
</protein>
<feature type="binding site" evidence="3">
    <location>
        <position position="151"/>
    </location>
    <ligand>
        <name>a divalent metal cation</name>
        <dbReference type="ChEBI" id="CHEBI:60240"/>
        <label>2</label>
    </ligand>
</feature>
<dbReference type="PANTHER" id="PTHR46124:SF2">
    <property type="entry name" value="D-AMINOACYL-TRNA DEACYLASE"/>
    <property type="match status" value="1"/>
</dbReference>
<dbReference type="CDD" id="cd01310">
    <property type="entry name" value="TatD_DNAse"/>
    <property type="match status" value="1"/>
</dbReference>
<dbReference type="AlphaFoldDB" id="A0A931PT81"/>
<dbReference type="GO" id="GO:0005829">
    <property type="term" value="C:cytosol"/>
    <property type="evidence" value="ECO:0007669"/>
    <property type="project" value="TreeGrafter"/>
</dbReference>
<evidence type="ECO:0000313" key="5">
    <source>
        <dbReference type="Proteomes" id="UP000727962"/>
    </source>
</evidence>
<dbReference type="GO" id="GO:0046872">
    <property type="term" value="F:metal ion binding"/>
    <property type="evidence" value="ECO:0007669"/>
    <property type="project" value="UniProtKB-KW"/>
</dbReference>
<comment type="caution">
    <text evidence="4">The sequence shown here is derived from an EMBL/GenBank/DDBJ whole genome shotgun (WGS) entry which is preliminary data.</text>
</comment>
<dbReference type="NCBIfam" id="TIGR00010">
    <property type="entry name" value="YchF/TatD family DNA exonuclease"/>
    <property type="match status" value="1"/>
</dbReference>
<gene>
    <name evidence="4" type="ORF">HYR64_03170</name>
</gene>
<dbReference type="PROSITE" id="PS01091">
    <property type="entry name" value="TATD_3"/>
    <property type="match status" value="1"/>
</dbReference>
<dbReference type="Gene3D" id="3.20.20.140">
    <property type="entry name" value="Metal-dependent hydrolases"/>
    <property type="match status" value="1"/>
</dbReference>
<evidence type="ECO:0000256" key="2">
    <source>
        <dbReference type="ARBA" id="ARBA00022801"/>
    </source>
</evidence>
<dbReference type="InterPro" id="IPR001130">
    <property type="entry name" value="TatD-like"/>
</dbReference>
<dbReference type="Pfam" id="PF01026">
    <property type="entry name" value="TatD_DNase"/>
    <property type="match status" value="1"/>
</dbReference>
<dbReference type="PIRSF" id="PIRSF005902">
    <property type="entry name" value="DNase_TatD"/>
    <property type="match status" value="1"/>
</dbReference>
<keyword evidence="2 4" id="KW-0378">Hydrolase</keyword>
<evidence type="ECO:0000256" key="3">
    <source>
        <dbReference type="PIRSR" id="PIRSR005902-1"/>
    </source>
</evidence>
<dbReference type="Proteomes" id="UP000727962">
    <property type="component" value="Unassembled WGS sequence"/>
</dbReference>
<feature type="binding site" evidence="3">
    <location>
        <position position="8"/>
    </location>
    <ligand>
        <name>a divalent metal cation</name>
        <dbReference type="ChEBI" id="CHEBI:60240"/>
        <label>1</label>
    </ligand>
</feature>
<sequence>MLIDTHCHLNFPDAFPDPAAEIEAARVAGVEALVVVGIDLESSEAALRLADSFEEVHAVVGMHPNTAGEAPEGWLSQIEALARRPKAVAIGEIGLDFHWKDTPPDMQMQALLAQLDLAARLDKPIVFHCREAYDELLTVLEARGSGRYLFHCFSGDLDHARRALALGGILGVDGPITYPKSEALRELVRAVPLDRLVLETDSPFMPPVPYRSKTNHPAYLSLICDGLAQALVTTPEEVESATTRTAKAFFGI</sequence>
<evidence type="ECO:0000313" key="4">
    <source>
        <dbReference type="EMBL" id="MBI1756089.1"/>
    </source>
</evidence>
<organism evidence="4 5">
    <name type="scientific">Fimbriimonas ginsengisoli</name>
    <dbReference type="NCBI Taxonomy" id="1005039"/>
    <lineage>
        <taxon>Bacteria</taxon>
        <taxon>Bacillati</taxon>
        <taxon>Armatimonadota</taxon>
        <taxon>Fimbriimonadia</taxon>
        <taxon>Fimbriimonadales</taxon>
        <taxon>Fimbriimonadaceae</taxon>
        <taxon>Fimbriimonas</taxon>
    </lineage>
</organism>
<dbReference type="InterPro" id="IPR032466">
    <property type="entry name" value="Metal_Hydrolase"/>
</dbReference>
<dbReference type="EMBL" id="JACOSL010000022">
    <property type="protein sequence ID" value="MBI1756089.1"/>
    <property type="molecule type" value="Genomic_DNA"/>
</dbReference>
<dbReference type="PANTHER" id="PTHR46124">
    <property type="entry name" value="D-AMINOACYL-TRNA DEACYLASE"/>
    <property type="match status" value="1"/>
</dbReference>
<feature type="binding site" evidence="3">
    <location>
        <position position="201"/>
    </location>
    <ligand>
        <name>a divalent metal cation</name>
        <dbReference type="ChEBI" id="CHEBI:60240"/>
        <label>1</label>
    </ligand>
</feature>
<dbReference type="InterPro" id="IPR018228">
    <property type="entry name" value="DNase_TatD-rel_CS"/>
</dbReference>
<name>A0A931PT81_FIMGI</name>
<dbReference type="FunFam" id="3.20.20.140:FF:000005">
    <property type="entry name" value="TatD family hydrolase"/>
    <property type="match status" value="1"/>
</dbReference>
<proteinExistence type="predicted"/>
<dbReference type="GO" id="GO:0016788">
    <property type="term" value="F:hydrolase activity, acting on ester bonds"/>
    <property type="evidence" value="ECO:0007669"/>
    <property type="project" value="InterPro"/>
</dbReference>